<dbReference type="OrthoDB" id="10674461at2759"/>
<dbReference type="EMBL" id="KL142376">
    <property type="protein sequence ID" value="KDR77505.1"/>
    <property type="molecule type" value="Genomic_DNA"/>
</dbReference>
<dbReference type="AlphaFoldDB" id="A0A067T2W4"/>
<evidence type="ECO:0000313" key="2">
    <source>
        <dbReference type="EMBL" id="KDR77505.1"/>
    </source>
</evidence>
<proteinExistence type="predicted"/>
<dbReference type="Proteomes" id="UP000027222">
    <property type="component" value="Unassembled WGS sequence"/>
</dbReference>
<feature type="compositionally biased region" description="Polar residues" evidence="1">
    <location>
        <begin position="352"/>
        <end position="366"/>
    </location>
</feature>
<evidence type="ECO:0000313" key="3">
    <source>
        <dbReference type="Proteomes" id="UP000027222"/>
    </source>
</evidence>
<feature type="compositionally biased region" description="Polar residues" evidence="1">
    <location>
        <begin position="389"/>
        <end position="403"/>
    </location>
</feature>
<sequence>MPIIDTTALSAQSDPMPSSKSLSSALRALSLSTNQDAGVAVNRSADVVELHLPGHEELPFDQIAAFPGQDLKSLDFSQAVIESAAPVHNRVFPSARVVTRSSSPDFIPTTPLAEYRERHADHEAMAVLSSPERLAKLHRGELGNSVPFHSRSVFFSPDIDTQRRNIKRLLGIYCDNRDRNDPRFDTVLEQIKGQDRFVDFENVSHAIDNLGHFTIEQGQILDVVEYIIIGNWQRVNIVTAFLLSTLPCESNLLDVRQGDVWATGTVPRNTNTPLFQGQFTNPEVNPQPAPTQILNSPRLMQNASTSLASVRQTSLFADEQYRRPSATTRNQTQAEAPSSRPQPQPVSSHPSFTLSTAMPSTRSTPLQHPHPIYPPAPLTNAEVVRETSQVTVVDLHQPSTTIGTDMLEPARRSEMPTEQTAQESQSLQQTVTESTPLTTVKQEPTASAPSTSTLAPSASIVAPSSSTSVPSASTPAPSTSTSAPSTSTSAPSTSTPAPSTSTLTPSTSNRSALTKKLERPIGRDFKINGQVVHFVWNVSQGPNKIDRPGKPARSPPVPGDLFFHQVPTFNGNYDGSQVWIYTTDKVWDEISESYFSVTGDPIPHPTYPQYFLSLRDDQSPSYVKQETWRKNQKTQRTIRENNASG</sequence>
<feature type="compositionally biased region" description="Polar residues" evidence="1">
    <location>
        <begin position="325"/>
        <end position="336"/>
    </location>
</feature>
<organism evidence="2 3">
    <name type="scientific">Galerina marginata (strain CBS 339.88)</name>
    <dbReference type="NCBI Taxonomy" id="685588"/>
    <lineage>
        <taxon>Eukaryota</taxon>
        <taxon>Fungi</taxon>
        <taxon>Dikarya</taxon>
        <taxon>Basidiomycota</taxon>
        <taxon>Agaricomycotina</taxon>
        <taxon>Agaricomycetes</taxon>
        <taxon>Agaricomycetidae</taxon>
        <taxon>Agaricales</taxon>
        <taxon>Agaricineae</taxon>
        <taxon>Strophariaceae</taxon>
        <taxon>Galerina</taxon>
    </lineage>
</organism>
<keyword evidence="3" id="KW-1185">Reference proteome</keyword>
<accession>A0A067T2W4</accession>
<name>A0A067T2W4_GALM3</name>
<feature type="compositionally biased region" description="Low complexity" evidence="1">
    <location>
        <begin position="337"/>
        <end position="351"/>
    </location>
</feature>
<reference evidence="3" key="1">
    <citation type="journal article" date="2014" name="Proc. Natl. Acad. Sci. U.S.A.">
        <title>Extensive sampling of basidiomycete genomes demonstrates inadequacy of the white-rot/brown-rot paradigm for wood decay fungi.</title>
        <authorList>
            <person name="Riley R."/>
            <person name="Salamov A.A."/>
            <person name="Brown D.W."/>
            <person name="Nagy L.G."/>
            <person name="Floudas D."/>
            <person name="Held B.W."/>
            <person name="Levasseur A."/>
            <person name="Lombard V."/>
            <person name="Morin E."/>
            <person name="Otillar R."/>
            <person name="Lindquist E.A."/>
            <person name="Sun H."/>
            <person name="LaButti K.M."/>
            <person name="Schmutz J."/>
            <person name="Jabbour D."/>
            <person name="Luo H."/>
            <person name="Baker S.E."/>
            <person name="Pisabarro A.G."/>
            <person name="Walton J.D."/>
            <person name="Blanchette R.A."/>
            <person name="Henrissat B."/>
            <person name="Martin F."/>
            <person name="Cullen D."/>
            <person name="Hibbett D.S."/>
            <person name="Grigoriev I.V."/>
        </authorList>
    </citation>
    <scope>NUCLEOTIDE SEQUENCE [LARGE SCALE GENOMIC DNA]</scope>
    <source>
        <strain evidence="3">CBS 339.88</strain>
    </source>
</reference>
<feature type="region of interest" description="Disordered" evidence="1">
    <location>
        <begin position="314"/>
        <end position="377"/>
    </location>
</feature>
<protein>
    <submittedName>
        <fullName evidence="2">Uncharacterized protein</fullName>
    </submittedName>
</protein>
<feature type="compositionally biased region" description="Low complexity" evidence="1">
    <location>
        <begin position="444"/>
        <end position="508"/>
    </location>
</feature>
<feature type="compositionally biased region" description="Polar residues" evidence="1">
    <location>
        <begin position="416"/>
        <end position="442"/>
    </location>
</feature>
<feature type="region of interest" description="Disordered" evidence="1">
    <location>
        <begin position="389"/>
        <end position="517"/>
    </location>
</feature>
<dbReference type="HOGENOM" id="CLU_424548_0_0_1"/>
<gene>
    <name evidence="2" type="ORF">GALMADRAFT_138607</name>
</gene>
<evidence type="ECO:0000256" key="1">
    <source>
        <dbReference type="SAM" id="MobiDB-lite"/>
    </source>
</evidence>